<dbReference type="OrthoDB" id="269227at2759"/>
<feature type="active site" description="Proton donor" evidence="6">
    <location>
        <position position="574"/>
    </location>
</feature>
<keyword evidence="13" id="KW-1185">Reference proteome</keyword>
<keyword evidence="3 8" id="KW-0285">Flavoprotein</keyword>
<organism evidence="12 13">
    <name type="scientific">Hirsutella rhossiliensis</name>
    <dbReference type="NCBI Taxonomy" id="111463"/>
    <lineage>
        <taxon>Eukaryota</taxon>
        <taxon>Fungi</taxon>
        <taxon>Dikarya</taxon>
        <taxon>Ascomycota</taxon>
        <taxon>Pezizomycotina</taxon>
        <taxon>Sordariomycetes</taxon>
        <taxon>Hypocreomycetidae</taxon>
        <taxon>Hypocreales</taxon>
        <taxon>Ophiocordycipitaceae</taxon>
        <taxon>Hirsutella</taxon>
    </lineage>
</organism>
<dbReference type="Pfam" id="PF00732">
    <property type="entry name" value="GMC_oxred_N"/>
    <property type="match status" value="1"/>
</dbReference>
<dbReference type="Pfam" id="PF05199">
    <property type="entry name" value="GMC_oxred_C"/>
    <property type="match status" value="1"/>
</dbReference>
<comment type="caution">
    <text evidence="12">The sequence shown here is derived from an EMBL/GenBank/DDBJ whole genome shotgun (WGS) entry which is preliminary data.</text>
</comment>
<dbReference type="PROSITE" id="PS00624">
    <property type="entry name" value="GMC_OXRED_2"/>
    <property type="match status" value="1"/>
</dbReference>
<evidence type="ECO:0000256" key="2">
    <source>
        <dbReference type="ARBA" id="ARBA00010790"/>
    </source>
</evidence>
<comment type="similarity">
    <text evidence="2 8">Belongs to the GMC oxidoreductase family.</text>
</comment>
<evidence type="ECO:0000256" key="5">
    <source>
        <dbReference type="ARBA" id="ARBA00023002"/>
    </source>
</evidence>
<dbReference type="SUPFAM" id="SSF51905">
    <property type="entry name" value="FAD/NAD(P)-binding domain"/>
    <property type="match status" value="1"/>
</dbReference>
<dbReference type="PROSITE" id="PS00623">
    <property type="entry name" value="GMC_OXRED_1"/>
    <property type="match status" value="1"/>
</dbReference>
<evidence type="ECO:0000259" key="10">
    <source>
        <dbReference type="PROSITE" id="PS00623"/>
    </source>
</evidence>
<dbReference type="EMBL" id="JAIZPD010000014">
    <property type="protein sequence ID" value="KAH0958936.1"/>
    <property type="molecule type" value="Genomic_DNA"/>
</dbReference>
<reference evidence="12" key="1">
    <citation type="submission" date="2021-09" db="EMBL/GenBank/DDBJ databases">
        <title>A high-quality genome of the endoparasitic fungus Hirsutella rhossiliensis with a comparison of Hirsutella genomes reveals transposable elements contributing to genome size variation.</title>
        <authorList>
            <person name="Lin R."/>
            <person name="Jiao Y."/>
            <person name="Sun X."/>
            <person name="Ling J."/>
            <person name="Xie B."/>
            <person name="Cheng X."/>
        </authorList>
    </citation>
    <scope>NUCLEOTIDE SEQUENCE</scope>
    <source>
        <strain evidence="12">HR02</strain>
    </source>
</reference>
<evidence type="ECO:0000313" key="13">
    <source>
        <dbReference type="Proteomes" id="UP000824596"/>
    </source>
</evidence>
<accession>A0A9P8SDT2</accession>
<gene>
    <name evidence="12" type="ORF">HRG_09981</name>
</gene>
<evidence type="ECO:0000256" key="9">
    <source>
        <dbReference type="SAM" id="MobiDB-lite"/>
    </source>
</evidence>
<evidence type="ECO:0000256" key="1">
    <source>
        <dbReference type="ARBA" id="ARBA00001974"/>
    </source>
</evidence>
<dbReference type="SUPFAM" id="SSF54373">
    <property type="entry name" value="FAD-linked reductases, C-terminal domain"/>
    <property type="match status" value="1"/>
</dbReference>
<sequence length="659" mass="70018">MKTTATISTDSNSRSAPAKSSKAAAAAAVSAPPSPPLTPCRVSADDFAKQAFDFLVIGGGTAGLAVASRLAAATSPSLTVGVIEAGGVVASSSRDHVEIPAMYGRALGGCHDWGFETAPQAGLRGRSLPWPRGKVLGGTSALNFMTWNRASRADYDAWEALGNAGWGWDDLLPCFKQSETFHPPSKALAGEHDVSHDPGLFGSSGPIQVSYSTDYSPSHRLWHRTLHALGIATNPAHVGGSNVGVWTNVNAVDPRTASRSYATSYCASSPPNLHILTDATVHRIILAQDRGECRATGVRFACQGREHVALASREVILSAGTVSSPQILELSGIGDPGVLSRAGVPVVVENPRVGENLQDHLMLPMVFEVDPDLENPDKLKQDESMAAAAMERYVRDRNGPLTVLPCSMAYVPFNHFVSDERLAAMSRQAGELAAFDADKRPVLQQRLDGTANLGQVEYIFDLGNWSTRFQGTEGKQYGTMLLMLQYPFSVGSIHIRPGATPEDQPVIDPGYYAGAHGQLDLQAMKEGARFAARITATEPLAGIMRGAASPPASTVSDEHRLKEWIADNTMTDWHPVGTCGMGGRAGIEGGVVDERLRVYGVRGLRVVDASVMPLQISAHLQATVYAIAEKAARMILDDVGEETEAGAASMGKVEEGMKC</sequence>
<feature type="active site" description="Proton acceptor" evidence="6">
    <location>
        <position position="619"/>
    </location>
</feature>
<evidence type="ECO:0000259" key="11">
    <source>
        <dbReference type="PROSITE" id="PS00624"/>
    </source>
</evidence>
<dbReference type="Gene3D" id="3.50.50.60">
    <property type="entry name" value="FAD/NAD(P)-binding domain"/>
    <property type="match status" value="1"/>
</dbReference>
<feature type="binding site" evidence="7">
    <location>
        <begin position="573"/>
        <end position="574"/>
    </location>
    <ligand>
        <name>FAD</name>
        <dbReference type="ChEBI" id="CHEBI:57692"/>
    </ligand>
</feature>
<feature type="compositionally biased region" description="Low complexity" evidence="9">
    <location>
        <begin position="15"/>
        <end position="31"/>
    </location>
</feature>
<keyword evidence="5" id="KW-0560">Oxidoreductase</keyword>
<evidence type="ECO:0000256" key="3">
    <source>
        <dbReference type="ARBA" id="ARBA00022630"/>
    </source>
</evidence>
<feature type="compositionally biased region" description="Polar residues" evidence="9">
    <location>
        <begin position="1"/>
        <end position="14"/>
    </location>
</feature>
<dbReference type="RefSeq" id="XP_044716449.1">
    <property type="nucleotide sequence ID" value="XM_044868452.1"/>
</dbReference>
<dbReference type="GO" id="GO:0016614">
    <property type="term" value="F:oxidoreductase activity, acting on CH-OH group of donors"/>
    <property type="evidence" value="ECO:0007669"/>
    <property type="project" value="InterPro"/>
</dbReference>
<evidence type="ECO:0000256" key="7">
    <source>
        <dbReference type="PIRSR" id="PIRSR000137-2"/>
    </source>
</evidence>
<dbReference type="InterPro" id="IPR000172">
    <property type="entry name" value="GMC_OxRdtase_N"/>
</dbReference>
<dbReference type="PANTHER" id="PTHR11552:SF201">
    <property type="entry name" value="GLUCOSE-METHANOL-CHOLINE OXIDOREDUCTASE N-TERMINAL DOMAIN-CONTAINING PROTEIN"/>
    <property type="match status" value="1"/>
</dbReference>
<evidence type="ECO:0000256" key="8">
    <source>
        <dbReference type="RuleBase" id="RU003968"/>
    </source>
</evidence>
<dbReference type="AlphaFoldDB" id="A0A9P8SDT2"/>
<name>A0A9P8SDT2_9HYPO</name>
<feature type="domain" description="Glucose-methanol-choline oxidoreductase N-terminal" evidence="11">
    <location>
        <begin position="320"/>
        <end position="334"/>
    </location>
</feature>
<dbReference type="GeneID" id="68359110"/>
<comment type="cofactor">
    <cofactor evidence="1 7">
        <name>FAD</name>
        <dbReference type="ChEBI" id="CHEBI:57692"/>
    </cofactor>
</comment>
<dbReference type="Proteomes" id="UP000824596">
    <property type="component" value="Unassembled WGS sequence"/>
</dbReference>
<dbReference type="InterPro" id="IPR012132">
    <property type="entry name" value="GMC_OxRdtase"/>
</dbReference>
<evidence type="ECO:0000256" key="6">
    <source>
        <dbReference type="PIRSR" id="PIRSR000137-1"/>
    </source>
</evidence>
<dbReference type="GO" id="GO:0050660">
    <property type="term" value="F:flavin adenine dinucleotide binding"/>
    <property type="evidence" value="ECO:0007669"/>
    <property type="project" value="InterPro"/>
</dbReference>
<dbReference type="Gene3D" id="3.30.560.10">
    <property type="entry name" value="Glucose Oxidase, domain 3"/>
    <property type="match status" value="1"/>
</dbReference>
<dbReference type="InterPro" id="IPR036188">
    <property type="entry name" value="FAD/NAD-bd_sf"/>
</dbReference>
<proteinExistence type="inferred from homology"/>
<protein>
    <submittedName>
        <fullName evidence="12">GMC oxidoreductase domain-containing protein</fullName>
    </submittedName>
</protein>
<dbReference type="PANTHER" id="PTHR11552">
    <property type="entry name" value="GLUCOSE-METHANOL-CHOLINE GMC OXIDOREDUCTASE"/>
    <property type="match status" value="1"/>
</dbReference>
<feature type="domain" description="Glucose-methanol-choline oxidoreductase N-terminal" evidence="10">
    <location>
        <begin position="133"/>
        <end position="156"/>
    </location>
</feature>
<evidence type="ECO:0000256" key="4">
    <source>
        <dbReference type="ARBA" id="ARBA00022827"/>
    </source>
</evidence>
<evidence type="ECO:0000313" key="12">
    <source>
        <dbReference type="EMBL" id="KAH0958936.1"/>
    </source>
</evidence>
<dbReference type="InterPro" id="IPR007867">
    <property type="entry name" value="GMC_OxRtase_C"/>
</dbReference>
<feature type="binding site" evidence="7">
    <location>
        <position position="139"/>
    </location>
    <ligand>
        <name>FAD</name>
        <dbReference type="ChEBI" id="CHEBI:57692"/>
    </ligand>
</feature>
<keyword evidence="4 7" id="KW-0274">FAD</keyword>
<feature type="binding site" evidence="7">
    <location>
        <position position="135"/>
    </location>
    <ligand>
        <name>FAD</name>
        <dbReference type="ChEBI" id="CHEBI:57692"/>
    </ligand>
</feature>
<feature type="binding site" evidence="7">
    <location>
        <position position="281"/>
    </location>
    <ligand>
        <name>FAD</name>
        <dbReference type="ChEBI" id="CHEBI:57692"/>
    </ligand>
</feature>
<dbReference type="PIRSF" id="PIRSF000137">
    <property type="entry name" value="Alcohol_oxidase"/>
    <property type="match status" value="1"/>
</dbReference>
<feature type="region of interest" description="Disordered" evidence="9">
    <location>
        <begin position="1"/>
        <end position="35"/>
    </location>
</feature>